<reference evidence="5" key="1">
    <citation type="journal article" date="2019" name="Int. J. Syst. Evol. Microbiol.">
        <title>The Global Catalogue of Microorganisms (GCM) 10K type strain sequencing project: providing services to taxonomists for standard genome sequencing and annotation.</title>
        <authorList>
            <consortium name="The Broad Institute Genomics Platform"/>
            <consortium name="The Broad Institute Genome Sequencing Center for Infectious Disease"/>
            <person name="Wu L."/>
            <person name="Ma J."/>
        </authorList>
    </citation>
    <scope>NUCLEOTIDE SEQUENCE [LARGE SCALE GENOMIC DNA]</scope>
    <source>
        <strain evidence="5">JCM 14736</strain>
    </source>
</reference>
<keyword evidence="2" id="KW-1133">Transmembrane helix</keyword>
<feature type="compositionally biased region" description="Pro residues" evidence="1">
    <location>
        <begin position="27"/>
        <end position="36"/>
    </location>
</feature>
<evidence type="ECO:0000313" key="4">
    <source>
        <dbReference type="EMBL" id="GAA1794123.1"/>
    </source>
</evidence>
<feature type="transmembrane region" description="Helical" evidence="2">
    <location>
        <begin position="78"/>
        <end position="100"/>
    </location>
</feature>
<evidence type="ECO:0000259" key="3">
    <source>
        <dbReference type="PROSITE" id="PS51352"/>
    </source>
</evidence>
<dbReference type="InterPro" id="IPR013766">
    <property type="entry name" value="Thioredoxin_domain"/>
</dbReference>
<dbReference type="SUPFAM" id="SSF52833">
    <property type="entry name" value="Thioredoxin-like"/>
    <property type="match status" value="1"/>
</dbReference>
<comment type="caution">
    <text evidence="4">The sequence shown here is derived from an EMBL/GenBank/DDBJ whole genome shotgun (WGS) entry which is preliminary data.</text>
</comment>
<feature type="transmembrane region" description="Helical" evidence="2">
    <location>
        <begin position="112"/>
        <end position="139"/>
    </location>
</feature>
<keyword evidence="5" id="KW-1185">Reference proteome</keyword>
<evidence type="ECO:0000313" key="5">
    <source>
        <dbReference type="Proteomes" id="UP001500851"/>
    </source>
</evidence>
<dbReference type="InterPro" id="IPR036249">
    <property type="entry name" value="Thioredoxin-like_sf"/>
</dbReference>
<organism evidence="4 5">
    <name type="scientific">Leucobacter iarius</name>
    <dbReference type="NCBI Taxonomy" id="333963"/>
    <lineage>
        <taxon>Bacteria</taxon>
        <taxon>Bacillati</taxon>
        <taxon>Actinomycetota</taxon>
        <taxon>Actinomycetes</taxon>
        <taxon>Micrococcales</taxon>
        <taxon>Microbacteriaceae</taxon>
        <taxon>Leucobacter</taxon>
    </lineage>
</organism>
<protein>
    <recommendedName>
        <fullName evidence="3">Thioredoxin domain-containing protein</fullName>
    </recommendedName>
</protein>
<feature type="domain" description="Thioredoxin" evidence="3">
    <location>
        <begin position="177"/>
        <end position="388"/>
    </location>
</feature>
<dbReference type="RefSeq" id="WP_344032531.1">
    <property type="nucleotide sequence ID" value="NZ_BAAAOB010000003.1"/>
</dbReference>
<feature type="compositionally biased region" description="Low complexity" evidence="1">
    <location>
        <begin position="145"/>
        <end position="170"/>
    </location>
</feature>
<dbReference type="Gene3D" id="3.40.30.10">
    <property type="entry name" value="Glutaredoxin"/>
    <property type="match status" value="1"/>
</dbReference>
<gene>
    <name evidence="4" type="ORF">GCM10009768_23950</name>
</gene>
<evidence type="ECO:0000256" key="2">
    <source>
        <dbReference type="SAM" id="Phobius"/>
    </source>
</evidence>
<feature type="transmembrane region" description="Helical" evidence="2">
    <location>
        <begin position="51"/>
        <end position="72"/>
    </location>
</feature>
<feature type="compositionally biased region" description="Pro residues" evidence="1">
    <location>
        <begin position="1"/>
        <end position="20"/>
    </location>
</feature>
<dbReference type="PROSITE" id="PS51352">
    <property type="entry name" value="THIOREDOXIN_2"/>
    <property type="match status" value="1"/>
</dbReference>
<dbReference type="InterPro" id="IPR012336">
    <property type="entry name" value="Thioredoxin-like_fold"/>
</dbReference>
<accession>A0ABP4XWY2</accession>
<feature type="region of interest" description="Disordered" evidence="1">
    <location>
        <begin position="1"/>
        <end position="38"/>
    </location>
</feature>
<dbReference type="CDD" id="cd02972">
    <property type="entry name" value="DsbA_family"/>
    <property type="match status" value="1"/>
</dbReference>
<name>A0ABP4XWY2_9MICO</name>
<evidence type="ECO:0000256" key="1">
    <source>
        <dbReference type="SAM" id="MobiDB-lite"/>
    </source>
</evidence>
<dbReference type="EMBL" id="BAAAOB010000003">
    <property type="protein sequence ID" value="GAA1794123.1"/>
    <property type="molecule type" value="Genomic_DNA"/>
</dbReference>
<dbReference type="Pfam" id="PF13462">
    <property type="entry name" value="Thioredoxin_4"/>
    <property type="match status" value="1"/>
</dbReference>
<feature type="region of interest" description="Disordered" evidence="1">
    <location>
        <begin position="143"/>
        <end position="170"/>
    </location>
</feature>
<proteinExistence type="predicted"/>
<sequence>MSDSQPPTPDEQPSPVPSPQPGASVPPGAPVPPPHPYAAAAQSRSGLSTAALVLGSLGLLLGLGAIVVLAAVGGFAAAAVSGLAILVGLAGLVLGIVALVRKQPKGFSLSGIITGALAMVLGIALFGASLVVGVGQAMIQGSGGSESSSGSQENDGSGGASPSADASGPAGMQSGGVVFGKDLIPAETPALGSGETPVPSKVARDGKTADVLLYVDFRCPVCRIFEETNADLLQQVVQSGSATLEVHPLTFLDKVSAGTQYSSRAAGAFACTVQEDPKGAWPLYRSLLTAEVQPPENTGGLTDEQLIAQVERATGGASAALKSCITDQRFVPFAQAMNQYTLSTHVPNAVDPQLAVTGTPFAVVNGVPFTGAPNDAAAFRTFLTEQGVALPAQ</sequence>
<dbReference type="Proteomes" id="UP001500851">
    <property type="component" value="Unassembled WGS sequence"/>
</dbReference>
<keyword evidence="2" id="KW-0472">Membrane</keyword>
<keyword evidence="2" id="KW-0812">Transmembrane</keyword>